<evidence type="ECO:0000313" key="2">
    <source>
        <dbReference type="EMBL" id="KRM74846.1"/>
    </source>
</evidence>
<dbReference type="InterPro" id="IPR036249">
    <property type="entry name" value="Thioredoxin-like_sf"/>
</dbReference>
<evidence type="ECO:0000313" key="3">
    <source>
        <dbReference type="Proteomes" id="UP000051845"/>
    </source>
</evidence>
<gene>
    <name evidence="2" type="ORF">FC82_GL002789</name>
</gene>
<name>A0A0R2B603_SECCO</name>
<dbReference type="STRING" id="33960.TY91_10075"/>
<dbReference type="InterPro" id="IPR012336">
    <property type="entry name" value="Thioredoxin-like_fold"/>
</dbReference>
<protein>
    <recommendedName>
        <fullName evidence="1">Thioredoxin-like fold domain-containing protein</fullName>
    </recommendedName>
</protein>
<dbReference type="SUPFAM" id="SSF52833">
    <property type="entry name" value="Thioredoxin-like"/>
    <property type="match status" value="1"/>
</dbReference>
<dbReference type="EMBL" id="AYYR01000067">
    <property type="protein sequence ID" value="KRM74846.1"/>
    <property type="molecule type" value="Genomic_DNA"/>
</dbReference>
<dbReference type="PATRIC" id="fig|1423733.4.peg.2914"/>
<organism evidence="2 3">
    <name type="scientific">Secundilactobacillus collinoides DSM 20515 = JCM 1123</name>
    <dbReference type="NCBI Taxonomy" id="1423733"/>
    <lineage>
        <taxon>Bacteria</taxon>
        <taxon>Bacillati</taxon>
        <taxon>Bacillota</taxon>
        <taxon>Bacilli</taxon>
        <taxon>Lactobacillales</taxon>
        <taxon>Lactobacillaceae</taxon>
        <taxon>Secundilactobacillus</taxon>
    </lineage>
</organism>
<dbReference type="Pfam" id="PF13462">
    <property type="entry name" value="Thioredoxin_4"/>
    <property type="match status" value="1"/>
</dbReference>
<dbReference type="Gene3D" id="1.10.1200.90">
    <property type="entry name" value="DsbA-like domain"/>
    <property type="match status" value="1"/>
</dbReference>
<evidence type="ECO:0000259" key="1">
    <source>
        <dbReference type="Pfam" id="PF13462"/>
    </source>
</evidence>
<dbReference type="Proteomes" id="UP000051845">
    <property type="component" value="Unassembled WGS sequence"/>
</dbReference>
<dbReference type="AlphaFoldDB" id="A0A0R2B603"/>
<sequence length="163" mass="18397">MSQYTWEFQQLNTVNYGLVNASHDVTVILNLGCPDSRAWYLENEKALFTKVDNGEIRLHLKFWNKPLDNLVNGGIADQYIDYRHPAQVRKLIHAIFTNQDQLNQLTEAQVAPYLKAVYHLTEQNNLATNLTANEIAAAGITGLPSIIVDAELKPEESFELTAL</sequence>
<dbReference type="RefSeq" id="WP_054760463.1">
    <property type="nucleotide sequence ID" value="NZ_AYYR01000067.1"/>
</dbReference>
<dbReference type="Gene3D" id="3.40.30.10">
    <property type="entry name" value="Glutaredoxin"/>
    <property type="match status" value="1"/>
</dbReference>
<accession>A0A0R2B603</accession>
<feature type="domain" description="Thioredoxin-like fold" evidence="1">
    <location>
        <begin position="12"/>
        <end position="151"/>
    </location>
</feature>
<proteinExistence type="predicted"/>
<reference evidence="2 3" key="1">
    <citation type="journal article" date="2015" name="Genome Announc.">
        <title>Expanding the biotechnology potential of lactobacilli through comparative genomics of 213 strains and associated genera.</title>
        <authorList>
            <person name="Sun Z."/>
            <person name="Harris H.M."/>
            <person name="McCann A."/>
            <person name="Guo C."/>
            <person name="Argimon S."/>
            <person name="Zhang W."/>
            <person name="Yang X."/>
            <person name="Jeffery I.B."/>
            <person name="Cooney J.C."/>
            <person name="Kagawa T.F."/>
            <person name="Liu W."/>
            <person name="Song Y."/>
            <person name="Salvetti E."/>
            <person name="Wrobel A."/>
            <person name="Rasinkangas P."/>
            <person name="Parkhill J."/>
            <person name="Rea M.C."/>
            <person name="O'Sullivan O."/>
            <person name="Ritari J."/>
            <person name="Douillard F.P."/>
            <person name="Paul Ross R."/>
            <person name="Yang R."/>
            <person name="Briner A.E."/>
            <person name="Felis G.E."/>
            <person name="de Vos W.M."/>
            <person name="Barrangou R."/>
            <person name="Klaenhammer T.R."/>
            <person name="Caufield P.W."/>
            <person name="Cui Y."/>
            <person name="Zhang H."/>
            <person name="O'Toole P.W."/>
        </authorList>
    </citation>
    <scope>NUCLEOTIDE SEQUENCE [LARGE SCALE GENOMIC DNA]</scope>
    <source>
        <strain evidence="2 3">DSM 20515</strain>
    </source>
</reference>
<comment type="caution">
    <text evidence="2">The sequence shown here is derived from an EMBL/GenBank/DDBJ whole genome shotgun (WGS) entry which is preliminary data.</text>
</comment>